<organism evidence="10">
    <name type="scientific">Plutella xylostella</name>
    <name type="common">Diamondback moth</name>
    <name type="synonym">Plutella maculipennis</name>
    <dbReference type="NCBI Taxonomy" id="51655"/>
    <lineage>
        <taxon>Eukaryota</taxon>
        <taxon>Metazoa</taxon>
        <taxon>Ecdysozoa</taxon>
        <taxon>Arthropoda</taxon>
        <taxon>Hexapoda</taxon>
        <taxon>Insecta</taxon>
        <taxon>Pterygota</taxon>
        <taxon>Neoptera</taxon>
        <taxon>Endopterygota</taxon>
        <taxon>Lepidoptera</taxon>
        <taxon>Glossata</taxon>
        <taxon>Ditrysia</taxon>
        <taxon>Yponomeutoidea</taxon>
        <taxon>Plutellidae</taxon>
        <taxon>Plutella</taxon>
    </lineage>
</organism>
<dbReference type="EMBL" id="KJ783477">
    <property type="protein sequence ID" value="AJM76766.1"/>
    <property type="molecule type" value="mRNA"/>
</dbReference>
<evidence type="ECO:0000256" key="3">
    <source>
        <dbReference type="ARBA" id="ARBA00022525"/>
    </source>
</evidence>
<keyword evidence="3" id="KW-0964">Secreted</keyword>
<evidence type="ECO:0000313" key="11">
    <source>
        <dbReference type="EMBL" id="CAG9130905.1"/>
    </source>
</evidence>
<evidence type="ECO:0000256" key="9">
    <source>
        <dbReference type="SAM" id="SignalP"/>
    </source>
</evidence>
<name>A0A0C5BC69_PLUXY</name>
<dbReference type="InterPro" id="IPR010475">
    <property type="entry name" value="AKH/RPCH_hormone"/>
</dbReference>
<dbReference type="Pfam" id="PF06377">
    <property type="entry name" value="Adipokin_hormo"/>
    <property type="match status" value="1"/>
</dbReference>
<dbReference type="GO" id="GO:0005179">
    <property type="term" value="F:hormone activity"/>
    <property type="evidence" value="ECO:0007669"/>
    <property type="project" value="UniProtKB-KW"/>
</dbReference>
<dbReference type="GO" id="GO:0007218">
    <property type="term" value="P:neuropeptide signaling pathway"/>
    <property type="evidence" value="ECO:0007669"/>
    <property type="project" value="UniProtKB-KW"/>
</dbReference>
<sequence>MFRAFFVFFCVAAMLVLADAQLTFTPNWGKRSLNVGGPGNDMCNPGETLIAIYKLIETEAEKMLACQQK</sequence>
<evidence type="ECO:0000256" key="6">
    <source>
        <dbReference type="ARBA" id="ARBA00022815"/>
    </source>
</evidence>
<keyword evidence="7" id="KW-0873">Pyrrolidone carboxylic acid</keyword>
<evidence type="ECO:0000256" key="2">
    <source>
        <dbReference type="ARBA" id="ARBA00006145"/>
    </source>
</evidence>
<evidence type="ECO:0000256" key="5">
    <source>
        <dbReference type="ARBA" id="ARBA00022729"/>
    </source>
</evidence>
<dbReference type="PROSITE" id="PS00256">
    <property type="entry name" value="AKH"/>
    <property type="match status" value="1"/>
</dbReference>
<keyword evidence="4" id="KW-0372">Hormone</keyword>
<comment type="similarity">
    <text evidence="2">Belongs to the AKH/HRTH/RPCH family.</text>
</comment>
<feature type="signal peptide" evidence="9">
    <location>
        <begin position="1"/>
        <end position="20"/>
    </location>
</feature>
<keyword evidence="6" id="KW-0027">Amidation</keyword>
<keyword evidence="5 9" id="KW-0732">Signal</keyword>
<proteinExistence type="evidence at transcript level"/>
<comment type="subcellular location">
    <subcellularLocation>
        <location evidence="1">Secreted</location>
    </subcellularLocation>
</comment>
<reference evidence="10" key="1">
    <citation type="journal article" date="2015" name="Sci. Rep.">
        <title>The Endoparasitoid, Cotesia vestalis, Regulates Host Physiology by Reprogramming the Neuropeptide Transcriptional Network.</title>
        <authorList>
            <person name="Shi M."/>
            <person name="Dong S."/>
            <person name="Li M.T."/>
            <person name="Yang Y.Y."/>
            <person name="Stanley D."/>
            <person name="Chen X.X."/>
        </authorList>
    </citation>
    <scope>NUCLEOTIDE SEQUENCE</scope>
    <source>
        <tissue evidence="10">Brain</tissue>
    </source>
</reference>
<gene>
    <name evidence="10" type="primary">AKH2</name>
    <name evidence="11" type="ORF">PLXY2_LOCUS10072</name>
</gene>
<dbReference type="AlphaFoldDB" id="A0A0C5BC69"/>
<feature type="chain" id="PRO_5045018192" evidence="9">
    <location>
        <begin position="21"/>
        <end position="69"/>
    </location>
</feature>
<dbReference type="InterPro" id="IPR002047">
    <property type="entry name" value="Adipokinetic_hormone_CS"/>
</dbReference>
<keyword evidence="12" id="KW-1185">Reference proteome</keyword>
<reference evidence="11" key="2">
    <citation type="submission" date="2020-11" db="EMBL/GenBank/DDBJ databases">
        <authorList>
            <person name="Whiteford S."/>
        </authorList>
    </citation>
    <scope>NUCLEOTIDE SEQUENCE</scope>
</reference>
<evidence type="ECO:0000313" key="12">
    <source>
        <dbReference type="Proteomes" id="UP000653454"/>
    </source>
</evidence>
<protein>
    <submittedName>
        <fullName evidence="11">(diamondback moth) hypothetical protein</fullName>
    </submittedName>
    <submittedName>
        <fullName evidence="10">AKH2 protein</fullName>
    </submittedName>
</protein>
<dbReference type="Proteomes" id="UP000653454">
    <property type="component" value="Unassembled WGS sequence"/>
</dbReference>
<evidence type="ECO:0000256" key="1">
    <source>
        <dbReference type="ARBA" id="ARBA00004613"/>
    </source>
</evidence>
<dbReference type="EMBL" id="CAJHNJ030000043">
    <property type="protein sequence ID" value="CAG9130905.1"/>
    <property type="molecule type" value="Genomic_DNA"/>
</dbReference>
<accession>A0A0C5BC69</accession>
<evidence type="ECO:0000313" key="10">
    <source>
        <dbReference type="EMBL" id="AJM76766.1"/>
    </source>
</evidence>
<keyword evidence="8" id="KW-0527">Neuropeptide</keyword>
<dbReference type="GO" id="GO:0005576">
    <property type="term" value="C:extracellular region"/>
    <property type="evidence" value="ECO:0007669"/>
    <property type="project" value="UniProtKB-SubCell"/>
</dbReference>
<evidence type="ECO:0000256" key="4">
    <source>
        <dbReference type="ARBA" id="ARBA00022702"/>
    </source>
</evidence>
<evidence type="ECO:0000256" key="8">
    <source>
        <dbReference type="ARBA" id="ARBA00023320"/>
    </source>
</evidence>
<evidence type="ECO:0000256" key="7">
    <source>
        <dbReference type="ARBA" id="ARBA00023283"/>
    </source>
</evidence>